<dbReference type="PANTHER" id="PTHR36206:SF13">
    <property type="entry name" value="TRANSCRIPTIONAL REGULATORY PROTEIN MOC3"/>
    <property type="match status" value="1"/>
</dbReference>
<dbReference type="InterPro" id="IPR001138">
    <property type="entry name" value="Zn2Cys6_DnaBD"/>
</dbReference>
<dbReference type="EMBL" id="JAGPNK010000011">
    <property type="protein sequence ID" value="KAH7311262.1"/>
    <property type="molecule type" value="Genomic_DNA"/>
</dbReference>
<proteinExistence type="predicted"/>
<evidence type="ECO:0000313" key="9">
    <source>
        <dbReference type="Proteomes" id="UP000813444"/>
    </source>
</evidence>
<keyword evidence="3" id="KW-0805">Transcription regulation</keyword>
<dbReference type="GO" id="GO:0008270">
    <property type="term" value="F:zinc ion binding"/>
    <property type="evidence" value="ECO:0007669"/>
    <property type="project" value="InterPro"/>
</dbReference>
<organism evidence="8 9">
    <name type="scientific">Stachybotrys elegans</name>
    <dbReference type="NCBI Taxonomy" id="80388"/>
    <lineage>
        <taxon>Eukaryota</taxon>
        <taxon>Fungi</taxon>
        <taxon>Dikarya</taxon>
        <taxon>Ascomycota</taxon>
        <taxon>Pezizomycotina</taxon>
        <taxon>Sordariomycetes</taxon>
        <taxon>Hypocreomycetidae</taxon>
        <taxon>Hypocreales</taxon>
        <taxon>Stachybotryaceae</taxon>
        <taxon>Stachybotrys</taxon>
    </lineage>
</organism>
<evidence type="ECO:0000256" key="4">
    <source>
        <dbReference type="ARBA" id="ARBA00023125"/>
    </source>
</evidence>
<dbReference type="GO" id="GO:0003677">
    <property type="term" value="F:DNA binding"/>
    <property type="evidence" value="ECO:0007669"/>
    <property type="project" value="UniProtKB-KW"/>
</dbReference>
<dbReference type="InterPro" id="IPR036864">
    <property type="entry name" value="Zn2-C6_fun-type_DNA-bd_sf"/>
</dbReference>
<keyword evidence="4" id="KW-0238">DNA-binding</keyword>
<evidence type="ECO:0000256" key="5">
    <source>
        <dbReference type="ARBA" id="ARBA00023163"/>
    </source>
</evidence>
<accession>A0A8K0WPI2</accession>
<dbReference type="SUPFAM" id="SSF57701">
    <property type="entry name" value="Zn2/Cys6 DNA-binding domain"/>
    <property type="match status" value="1"/>
</dbReference>
<dbReference type="Proteomes" id="UP000813444">
    <property type="component" value="Unassembled WGS sequence"/>
</dbReference>
<evidence type="ECO:0000256" key="2">
    <source>
        <dbReference type="ARBA" id="ARBA00022833"/>
    </source>
</evidence>
<keyword evidence="5" id="KW-0804">Transcription</keyword>
<protein>
    <recommendedName>
        <fullName evidence="7">Zn(2)-C6 fungal-type domain-containing protein</fullName>
    </recommendedName>
</protein>
<dbReference type="InterPro" id="IPR052360">
    <property type="entry name" value="Transcr_Regulatory_Proteins"/>
</dbReference>
<evidence type="ECO:0000259" key="7">
    <source>
        <dbReference type="PROSITE" id="PS50048"/>
    </source>
</evidence>
<reference evidence="8" key="1">
    <citation type="journal article" date="2021" name="Nat. Commun.">
        <title>Genetic determinants of endophytism in the Arabidopsis root mycobiome.</title>
        <authorList>
            <person name="Mesny F."/>
            <person name="Miyauchi S."/>
            <person name="Thiergart T."/>
            <person name="Pickel B."/>
            <person name="Atanasova L."/>
            <person name="Karlsson M."/>
            <person name="Huettel B."/>
            <person name="Barry K.W."/>
            <person name="Haridas S."/>
            <person name="Chen C."/>
            <person name="Bauer D."/>
            <person name="Andreopoulos W."/>
            <person name="Pangilinan J."/>
            <person name="LaButti K."/>
            <person name="Riley R."/>
            <person name="Lipzen A."/>
            <person name="Clum A."/>
            <person name="Drula E."/>
            <person name="Henrissat B."/>
            <person name="Kohler A."/>
            <person name="Grigoriev I.V."/>
            <person name="Martin F.M."/>
            <person name="Hacquard S."/>
        </authorList>
    </citation>
    <scope>NUCLEOTIDE SEQUENCE</scope>
    <source>
        <strain evidence="8">MPI-CAGE-CH-0235</strain>
    </source>
</reference>
<dbReference type="PROSITE" id="PS50048">
    <property type="entry name" value="ZN2_CY6_FUNGAL_2"/>
    <property type="match status" value="1"/>
</dbReference>
<keyword evidence="9" id="KW-1185">Reference proteome</keyword>
<evidence type="ECO:0000256" key="1">
    <source>
        <dbReference type="ARBA" id="ARBA00022723"/>
    </source>
</evidence>
<keyword evidence="6" id="KW-0539">Nucleus</keyword>
<keyword evidence="2" id="KW-0862">Zinc</keyword>
<evidence type="ECO:0000313" key="8">
    <source>
        <dbReference type="EMBL" id="KAH7311262.1"/>
    </source>
</evidence>
<evidence type="ECO:0000256" key="6">
    <source>
        <dbReference type="ARBA" id="ARBA00023242"/>
    </source>
</evidence>
<dbReference type="SMART" id="SM00066">
    <property type="entry name" value="GAL4"/>
    <property type="match status" value="1"/>
</dbReference>
<dbReference type="CDD" id="cd00067">
    <property type="entry name" value="GAL4"/>
    <property type="match status" value="1"/>
</dbReference>
<dbReference type="OrthoDB" id="1919336at2759"/>
<dbReference type="Gene3D" id="4.10.240.10">
    <property type="entry name" value="Zn(2)-C6 fungal-type DNA-binding domain"/>
    <property type="match status" value="1"/>
</dbReference>
<feature type="domain" description="Zn(2)-C6 fungal-type" evidence="7">
    <location>
        <begin position="20"/>
        <end position="50"/>
    </location>
</feature>
<evidence type="ECO:0000256" key="3">
    <source>
        <dbReference type="ARBA" id="ARBA00023015"/>
    </source>
</evidence>
<comment type="caution">
    <text evidence="8">The sequence shown here is derived from an EMBL/GenBank/DDBJ whole genome shotgun (WGS) entry which is preliminary data.</text>
</comment>
<sequence length="551" mass="63142">MTDTSGATRKKILTPRTRTGCNRCRAAHVRCDEGKPVCIRCAKQRQPCTYRDCFRDYTPQKKPPSLAPAIARSISPGGLYESLNPSSILYYDFFKTVVVCQLSGQPDGPSGFWSNTLLRECTLDSRVVDAVVAIGALCRARFDGVHPEPHHRLQQLGSLSCRHYYLALQYYTRSLADFRRRIEADTCCPIPPRTLLIFTMLFSIFEILHGNTNACDNLIANGLRMFSNQLYMLTMKKQQPHKTAPKPLDDEIHDAEFFLARTATWSAIFSPMYPRSRVTIASMTNLYRLGSFPPDRKAASVQDFWRMWWHFVTMAVIWHLRVRSITAQGPLEDSVYSELQQEQQMLLERTQLWANETQGRLDEVSNDQRAKHVLAMLVFEIRICYWSGYYALDPSETAWQSCKQDCIHILDRAQETVDELLLNDGYELIVSDGLLIGLLQLARECRDSTVRFRSLELSKRLITTNSTWHVKSFVMGTTACLAAEEMGRDPDTGHIPMPHRYDWTDGFWNDDFTELHTILTSKGKNQYGIIKQKHVVLCPKTLGVVYISDYC</sequence>
<dbReference type="AlphaFoldDB" id="A0A8K0WPI2"/>
<gene>
    <name evidence="8" type="ORF">B0I35DRAFT_62716</name>
</gene>
<dbReference type="PANTHER" id="PTHR36206">
    <property type="entry name" value="ASPERCRYPTIN BIOSYNTHESIS CLUSTER-SPECIFIC TRANSCRIPTION REGULATOR ATNN-RELATED"/>
    <property type="match status" value="1"/>
</dbReference>
<dbReference type="Pfam" id="PF00172">
    <property type="entry name" value="Zn_clus"/>
    <property type="match status" value="1"/>
</dbReference>
<name>A0A8K0WPI2_9HYPO</name>
<dbReference type="PROSITE" id="PS00463">
    <property type="entry name" value="ZN2_CY6_FUNGAL_1"/>
    <property type="match status" value="1"/>
</dbReference>
<keyword evidence="1" id="KW-0479">Metal-binding</keyword>
<dbReference type="GO" id="GO:0000981">
    <property type="term" value="F:DNA-binding transcription factor activity, RNA polymerase II-specific"/>
    <property type="evidence" value="ECO:0007669"/>
    <property type="project" value="InterPro"/>
</dbReference>